<keyword evidence="7" id="KW-1185">Reference proteome</keyword>
<name>A0A2G2X9F6_CAPBA</name>
<comment type="caution">
    <text evidence="6">The sequence shown here is derived from an EMBL/GenBank/DDBJ whole genome shotgun (WGS) entry which is preliminary data.</text>
</comment>
<dbReference type="Proteomes" id="UP000224567">
    <property type="component" value="Unassembled WGS sequence"/>
</dbReference>
<dbReference type="OrthoDB" id="1680482at2759"/>
<reference evidence="6 7" key="1">
    <citation type="journal article" date="2017" name="Genome Biol.">
        <title>New reference genome sequences of hot pepper reveal the massive evolution of plant disease-resistance genes by retroduplication.</title>
        <authorList>
            <person name="Kim S."/>
            <person name="Park J."/>
            <person name="Yeom S.I."/>
            <person name="Kim Y.M."/>
            <person name="Seo E."/>
            <person name="Kim K.T."/>
            <person name="Kim M.S."/>
            <person name="Lee J.M."/>
            <person name="Cheong K."/>
            <person name="Shin H.S."/>
            <person name="Kim S.B."/>
            <person name="Han K."/>
            <person name="Lee J."/>
            <person name="Park M."/>
            <person name="Lee H.A."/>
            <person name="Lee H.Y."/>
            <person name="Lee Y."/>
            <person name="Oh S."/>
            <person name="Lee J.H."/>
            <person name="Choi E."/>
            <person name="Choi E."/>
            <person name="Lee S.E."/>
            <person name="Jeon J."/>
            <person name="Kim H."/>
            <person name="Choi G."/>
            <person name="Song H."/>
            <person name="Lee J."/>
            <person name="Lee S.C."/>
            <person name="Kwon J.K."/>
            <person name="Lee H.Y."/>
            <person name="Koo N."/>
            <person name="Hong Y."/>
            <person name="Kim R.W."/>
            <person name="Kang W.H."/>
            <person name="Huh J.H."/>
            <person name="Kang B.C."/>
            <person name="Yang T.J."/>
            <person name="Lee Y.H."/>
            <person name="Bennetzen J.L."/>
            <person name="Choi D."/>
        </authorList>
    </citation>
    <scope>NUCLEOTIDE SEQUENCE [LARGE SCALE GENOMIC DNA]</scope>
    <source>
        <strain evidence="7">cv. PBC81</strain>
    </source>
</reference>
<dbReference type="SUPFAM" id="SSF54001">
    <property type="entry name" value="Cysteine proteinases"/>
    <property type="match status" value="1"/>
</dbReference>
<dbReference type="Pfam" id="PF02902">
    <property type="entry name" value="Peptidase_C48"/>
    <property type="match status" value="1"/>
</dbReference>
<evidence type="ECO:0000256" key="2">
    <source>
        <dbReference type="ARBA" id="ARBA00022670"/>
    </source>
</evidence>
<dbReference type="EMBL" id="MLFT02000003">
    <property type="protein sequence ID" value="PHT54125.1"/>
    <property type="molecule type" value="Genomic_DNA"/>
</dbReference>
<evidence type="ECO:0000256" key="1">
    <source>
        <dbReference type="ARBA" id="ARBA00005234"/>
    </source>
</evidence>
<dbReference type="AlphaFoldDB" id="A0A2G2X9F6"/>
<keyword evidence="3" id="KW-0378">Hydrolase</keyword>
<feature type="region of interest" description="Disordered" evidence="4">
    <location>
        <begin position="43"/>
        <end position="63"/>
    </location>
</feature>
<evidence type="ECO:0000256" key="4">
    <source>
        <dbReference type="SAM" id="MobiDB-lite"/>
    </source>
</evidence>
<feature type="compositionally biased region" description="Basic and acidic residues" evidence="4">
    <location>
        <begin position="43"/>
        <end position="56"/>
    </location>
</feature>
<feature type="domain" description="Ubiquitin-like protease family profile" evidence="5">
    <location>
        <begin position="236"/>
        <end position="302"/>
    </location>
</feature>
<protein>
    <recommendedName>
        <fullName evidence="5">Ubiquitin-like protease family profile domain-containing protein</fullName>
    </recommendedName>
</protein>
<sequence length="345" mass="39391">MDYSSVATGQLCVALDKIPGAKGSAGFMVPMYYSSVATGAEDNEHGEKKSFKRDDPNTNSPSAEELVKTFSIDRYSVRMQCDGATDFMGDLVVTKYLDFPEDNNARFQMKMAWAFEAIPYLRQQVNYQEEVFCPRILRWLSAKTDKNAKFLDLFNPIKEAVDVIATAEEHNMTVDSPSTASKDEEKVEPASLGEWKNYPFEGYCQQQPKVFGNEECLIYIIKGFSILAGLPWHLIDEVYISINRGDEFHWVLAVVVLKERPIQVYDSMLQRRRSGPSSEIQKLDKILPTYLDMSGFLDQKVRTDWSMIEVYRDKMANPFDVQYVDGIAQKITWNVVLFLPPLLSI</sequence>
<dbReference type="InterPro" id="IPR038765">
    <property type="entry name" value="Papain-like_cys_pep_sf"/>
</dbReference>
<dbReference type="InterPro" id="IPR003653">
    <property type="entry name" value="Peptidase_C48_C"/>
</dbReference>
<keyword evidence="2" id="KW-0645">Protease</keyword>
<dbReference type="PANTHER" id="PTHR31470:SF46">
    <property type="entry name" value="ULP1 PROTEASE FAMILY, C-TERMINAL CATALYTIC DOMAIN CONTAINING PROTEIN"/>
    <property type="match status" value="1"/>
</dbReference>
<evidence type="ECO:0000256" key="3">
    <source>
        <dbReference type="ARBA" id="ARBA00022801"/>
    </source>
</evidence>
<gene>
    <name evidence="6" type="ORF">CQW23_08587</name>
</gene>
<accession>A0A2G2X9F6</accession>
<dbReference type="GO" id="GO:0006508">
    <property type="term" value="P:proteolysis"/>
    <property type="evidence" value="ECO:0007669"/>
    <property type="project" value="UniProtKB-KW"/>
</dbReference>
<organism evidence="6 7">
    <name type="scientific">Capsicum baccatum</name>
    <name type="common">Peruvian pepper</name>
    <dbReference type="NCBI Taxonomy" id="33114"/>
    <lineage>
        <taxon>Eukaryota</taxon>
        <taxon>Viridiplantae</taxon>
        <taxon>Streptophyta</taxon>
        <taxon>Embryophyta</taxon>
        <taxon>Tracheophyta</taxon>
        <taxon>Spermatophyta</taxon>
        <taxon>Magnoliopsida</taxon>
        <taxon>eudicotyledons</taxon>
        <taxon>Gunneridae</taxon>
        <taxon>Pentapetalae</taxon>
        <taxon>asterids</taxon>
        <taxon>lamiids</taxon>
        <taxon>Solanales</taxon>
        <taxon>Solanaceae</taxon>
        <taxon>Solanoideae</taxon>
        <taxon>Capsiceae</taxon>
        <taxon>Capsicum</taxon>
    </lineage>
</organism>
<dbReference type="GO" id="GO:0008234">
    <property type="term" value="F:cysteine-type peptidase activity"/>
    <property type="evidence" value="ECO:0007669"/>
    <property type="project" value="InterPro"/>
</dbReference>
<evidence type="ECO:0000259" key="5">
    <source>
        <dbReference type="Pfam" id="PF02902"/>
    </source>
</evidence>
<evidence type="ECO:0000313" key="6">
    <source>
        <dbReference type="EMBL" id="PHT54125.1"/>
    </source>
</evidence>
<dbReference type="Gene3D" id="3.40.395.10">
    <property type="entry name" value="Adenoviral Proteinase, Chain A"/>
    <property type="match status" value="1"/>
</dbReference>
<dbReference type="PANTHER" id="PTHR31470">
    <property type="entry name" value="CYSTEINE PROTEINASES SUPERFAMILY PROTEIN-RELATED-RELATED"/>
    <property type="match status" value="1"/>
</dbReference>
<proteinExistence type="inferred from homology"/>
<reference evidence="7" key="2">
    <citation type="journal article" date="2017" name="J. Anim. Genet.">
        <title>Multiple reference genome sequences of hot pepper reveal the massive evolution of plant disease resistance genes by retroduplication.</title>
        <authorList>
            <person name="Kim S."/>
            <person name="Park J."/>
            <person name="Yeom S.-I."/>
            <person name="Kim Y.-M."/>
            <person name="Seo E."/>
            <person name="Kim K.-T."/>
            <person name="Kim M.-S."/>
            <person name="Lee J.M."/>
            <person name="Cheong K."/>
            <person name="Shin H.-S."/>
            <person name="Kim S.-B."/>
            <person name="Han K."/>
            <person name="Lee J."/>
            <person name="Park M."/>
            <person name="Lee H.-A."/>
            <person name="Lee H.-Y."/>
            <person name="Lee Y."/>
            <person name="Oh S."/>
            <person name="Lee J.H."/>
            <person name="Choi E."/>
            <person name="Choi E."/>
            <person name="Lee S.E."/>
            <person name="Jeon J."/>
            <person name="Kim H."/>
            <person name="Choi G."/>
            <person name="Song H."/>
            <person name="Lee J."/>
            <person name="Lee S.-C."/>
            <person name="Kwon J.-K."/>
            <person name="Lee H.-Y."/>
            <person name="Koo N."/>
            <person name="Hong Y."/>
            <person name="Kim R.W."/>
            <person name="Kang W.-H."/>
            <person name="Huh J.H."/>
            <person name="Kang B.-C."/>
            <person name="Yang T.-J."/>
            <person name="Lee Y.-H."/>
            <person name="Bennetzen J.L."/>
            <person name="Choi D."/>
        </authorList>
    </citation>
    <scope>NUCLEOTIDE SEQUENCE [LARGE SCALE GENOMIC DNA]</scope>
    <source>
        <strain evidence="7">cv. PBC81</strain>
    </source>
</reference>
<comment type="similarity">
    <text evidence="1">Belongs to the peptidase C48 family.</text>
</comment>
<evidence type="ECO:0000313" key="7">
    <source>
        <dbReference type="Proteomes" id="UP000224567"/>
    </source>
</evidence>